<accession>A0A191ZH30</accession>
<keyword evidence="8" id="KW-0626">Porin</keyword>
<dbReference type="Proteomes" id="UP000078596">
    <property type="component" value="Chromosome"/>
</dbReference>
<keyword evidence="7" id="KW-0406">Ion transport</keyword>
<feature type="chain" id="PRO_5008250377" description="Porin domain-containing protein" evidence="11">
    <location>
        <begin position="28"/>
        <end position="371"/>
    </location>
</feature>
<sequence length="371" mass="39129">MEIDRMKKNIIAFAVAAALVAPAAAMADTTLYGKFHVSYDFVGGDNHAATTGGFSSNSSRIGIKGKEKINDSLSIIYQYETGIDAGQNASTGASAGGLGGQRNTFIGATGAFGTVITGRHDTPMKMMGRKYDLFGDTVADSRNIIGTTGFDLRPSQVLAYATPDLAGFKAMVAYINSWAANDSYYTNPPSAKTAPYYNNSNAWSMNASYSIAGFGLDAAYETRRHGGPNAAGVSRSTDAYRLGANYKIAGFKIMGLYMDAKNVGFTSGKDLKTYGVGAAYSFGANTIKAQYYKADSFSGTTNTGGDLWAVGYDYKLSKQTSVYAVYGQTSNDTNGTYTIMGGGHDYSFPVGTASSSGLKTSSVSLGIQHKF</sequence>
<dbReference type="GO" id="GO:0046930">
    <property type="term" value="C:pore complex"/>
    <property type="evidence" value="ECO:0007669"/>
    <property type="project" value="UniProtKB-KW"/>
</dbReference>
<keyword evidence="9" id="KW-0472">Membrane</keyword>
<keyword evidence="14" id="KW-1185">Reference proteome</keyword>
<dbReference type="GO" id="GO:0015288">
    <property type="term" value="F:porin activity"/>
    <property type="evidence" value="ECO:0007669"/>
    <property type="project" value="UniProtKB-KW"/>
</dbReference>
<comment type="subcellular location">
    <subcellularLocation>
        <location evidence="1">Cell outer membrane</location>
        <topology evidence="1">Multi-pass membrane protein</topology>
    </subcellularLocation>
</comment>
<reference evidence="13 14" key="1">
    <citation type="submission" date="2016-06" db="EMBL/GenBank/DDBJ databases">
        <title>Insight into the functional genes involving in sulfur oxidation in Pearl River water.</title>
        <authorList>
            <person name="Luo J."/>
            <person name="Tan X."/>
            <person name="Lin W."/>
        </authorList>
    </citation>
    <scope>NUCLEOTIDE SEQUENCE [LARGE SCALE GENOMIC DNA]</scope>
    <source>
        <strain evidence="13 14">LS2</strain>
    </source>
</reference>
<proteinExistence type="predicted"/>
<dbReference type="InterPro" id="IPR002299">
    <property type="entry name" value="Porin_Neis"/>
</dbReference>
<evidence type="ECO:0000259" key="12">
    <source>
        <dbReference type="Pfam" id="PF13609"/>
    </source>
</evidence>
<dbReference type="PANTHER" id="PTHR34501:SF9">
    <property type="entry name" value="MAJOR OUTER MEMBRANE PROTEIN P.IA"/>
    <property type="match status" value="1"/>
</dbReference>
<dbReference type="GO" id="GO:0009279">
    <property type="term" value="C:cell outer membrane"/>
    <property type="evidence" value="ECO:0007669"/>
    <property type="project" value="UniProtKB-SubCell"/>
</dbReference>
<comment type="subunit">
    <text evidence="2">Homotrimer.</text>
</comment>
<dbReference type="PRINTS" id="PR00184">
    <property type="entry name" value="NEISSPPORIN"/>
</dbReference>
<evidence type="ECO:0000256" key="7">
    <source>
        <dbReference type="ARBA" id="ARBA00023065"/>
    </source>
</evidence>
<protein>
    <recommendedName>
        <fullName evidence="12">Porin domain-containing protein</fullName>
    </recommendedName>
</protein>
<dbReference type="InterPro" id="IPR050298">
    <property type="entry name" value="Gram-neg_bact_OMP"/>
</dbReference>
<dbReference type="Gene3D" id="2.40.160.10">
    <property type="entry name" value="Porin"/>
    <property type="match status" value="1"/>
</dbReference>
<dbReference type="AlphaFoldDB" id="A0A191ZH30"/>
<keyword evidence="10" id="KW-0998">Cell outer membrane</keyword>
<evidence type="ECO:0000256" key="8">
    <source>
        <dbReference type="ARBA" id="ARBA00023114"/>
    </source>
</evidence>
<keyword evidence="6 11" id="KW-0732">Signal</keyword>
<dbReference type="InterPro" id="IPR023614">
    <property type="entry name" value="Porin_dom_sf"/>
</dbReference>
<dbReference type="Pfam" id="PF13609">
    <property type="entry name" value="Porin_4"/>
    <property type="match status" value="1"/>
</dbReference>
<dbReference type="PRINTS" id="PR00182">
    <property type="entry name" value="ECOLNEIPORIN"/>
</dbReference>
<dbReference type="EMBL" id="CP016027">
    <property type="protein sequence ID" value="ANJ67189.1"/>
    <property type="molecule type" value="Genomic_DNA"/>
</dbReference>
<dbReference type="PANTHER" id="PTHR34501">
    <property type="entry name" value="PROTEIN YDDL-RELATED"/>
    <property type="match status" value="1"/>
</dbReference>
<feature type="signal peptide" evidence="11">
    <location>
        <begin position="1"/>
        <end position="27"/>
    </location>
</feature>
<dbReference type="SUPFAM" id="SSF56935">
    <property type="entry name" value="Porins"/>
    <property type="match status" value="1"/>
</dbReference>
<evidence type="ECO:0000256" key="1">
    <source>
        <dbReference type="ARBA" id="ARBA00004571"/>
    </source>
</evidence>
<feature type="domain" description="Porin" evidence="12">
    <location>
        <begin position="14"/>
        <end position="333"/>
    </location>
</feature>
<evidence type="ECO:0000256" key="10">
    <source>
        <dbReference type="ARBA" id="ARBA00023237"/>
    </source>
</evidence>
<dbReference type="GO" id="GO:0034220">
    <property type="term" value="P:monoatomic ion transmembrane transport"/>
    <property type="evidence" value="ECO:0007669"/>
    <property type="project" value="InterPro"/>
</dbReference>
<evidence type="ECO:0000256" key="11">
    <source>
        <dbReference type="SAM" id="SignalP"/>
    </source>
</evidence>
<keyword evidence="4" id="KW-1134">Transmembrane beta strand</keyword>
<evidence type="ECO:0000256" key="4">
    <source>
        <dbReference type="ARBA" id="ARBA00022452"/>
    </source>
</evidence>
<evidence type="ECO:0000256" key="5">
    <source>
        <dbReference type="ARBA" id="ARBA00022692"/>
    </source>
</evidence>
<keyword evidence="5" id="KW-0812">Transmembrane</keyword>
<dbReference type="STRING" id="1860122.A9404_07145"/>
<evidence type="ECO:0000313" key="14">
    <source>
        <dbReference type="Proteomes" id="UP000078596"/>
    </source>
</evidence>
<evidence type="ECO:0000256" key="3">
    <source>
        <dbReference type="ARBA" id="ARBA00022448"/>
    </source>
</evidence>
<evidence type="ECO:0000313" key="13">
    <source>
        <dbReference type="EMBL" id="ANJ67189.1"/>
    </source>
</evidence>
<keyword evidence="3" id="KW-0813">Transport</keyword>
<dbReference type="CDD" id="cd00342">
    <property type="entry name" value="gram_neg_porins"/>
    <property type="match status" value="1"/>
</dbReference>
<name>A0A191ZH30_9GAMM</name>
<gene>
    <name evidence="13" type="ORF">A9404_07145</name>
</gene>
<organism evidence="13 14">
    <name type="scientific">Halothiobacillus diazotrophicus</name>
    <dbReference type="NCBI Taxonomy" id="1860122"/>
    <lineage>
        <taxon>Bacteria</taxon>
        <taxon>Pseudomonadati</taxon>
        <taxon>Pseudomonadota</taxon>
        <taxon>Gammaproteobacteria</taxon>
        <taxon>Chromatiales</taxon>
        <taxon>Halothiobacillaceae</taxon>
        <taxon>Halothiobacillus</taxon>
    </lineage>
</organism>
<evidence type="ECO:0000256" key="2">
    <source>
        <dbReference type="ARBA" id="ARBA00011233"/>
    </source>
</evidence>
<dbReference type="InterPro" id="IPR001702">
    <property type="entry name" value="Porin_Gram-ve"/>
</dbReference>
<dbReference type="InterPro" id="IPR033900">
    <property type="entry name" value="Gram_neg_porin_domain"/>
</dbReference>
<evidence type="ECO:0000256" key="9">
    <source>
        <dbReference type="ARBA" id="ARBA00023136"/>
    </source>
</evidence>
<evidence type="ECO:0000256" key="6">
    <source>
        <dbReference type="ARBA" id="ARBA00022729"/>
    </source>
</evidence>
<dbReference type="KEGG" id="haz:A9404_07145"/>